<accession>A0A6A6XFZ7</accession>
<sequence length="284" mass="30995">AHPSTAAVYGQVTADAIIILLVFGWATVLLRLWVRLRLTKSPGWDDATIVLTLFLFTSYSAFILVIIARARELTLATPAAVMQTLLYVQLGEVFYILTTTALKISLGLFFMRVLTKRWQTNIFRTILVVSAVYGSFYVCIVAFQCGSPNKLALGLLGSKKCLPPKLIFSTGLLYGIINVIADWTFVLIPIWILIESDMDRQCKISVSMVMALGAIGSVSSILRMAYLKGLHLRGGIISAVKATLWATAEPGTGIIAASIAILRPLFRNIKSGVRDKLSAHSASK</sequence>
<comment type="similarity">
    <text evidence="5">Belongs to the SAT4 family.</text>
</comment>
<dbReference type="Pfam" id="PF20684">
    <property type="entry name" value="Fung_rhodopsin"/>
    <property type="match status" value="1"/>
</dbReference>
<feature type="domain" description="Rhodopsin" evidence="7">
    <location>
        <begin position="30"/>
        <end position="267"/>
    </location>
</feature>
<gene>
    <name evidence="8" type="ORF">K505DRAFT_199731</name>
</gene>
<evidence type="ECO:0000256" key="3">
    <source>
        <dbReference type="ARBA" id="ARBA00022989"/>
    </source>
</evidence>
<evidence type="ECO:0000313" key="9">
    <source>
        <dbReference type="Proteomes" id="UP000799757"/>
    </source>
</evidence>
<dbReference type="GO" id="GO:0016020">
    <property type="term" value="C:membrane"/>
    <property type="evidence" value="ECO:0007669"/>
    <property type="project" value="UniProtKB-SubCell"/>
</dbReference>
<evidence type="ECO:0000313" key="8">
    <source>
        <dbReference type="EMBL" id="KAF2795366.1"/>
    </source>
</evidence>
<reference evidence="8" key="1">
    <citation type="journal article" date="2020" name="Stud. Mycol.">
        <title>101 Dothideomycetes genomes: a test case for predicting lifestyles and emergence of pathogens.</title>
        <authorList>
            <person name="Haridas S."/>
            <person name="Albert R."/>
            <person name="Binder M."/>
            <person name="Bloem J."/>
            <person name="Labutti K."/>
            <person name="Salamov A."/>
            <person name="Andreopoulos B."/>
            <person name="Baker S."/>
            <person name="Barry K."/>
            <person name="Bills G."/>
            <person name="Bluhm B."/>
            <person name="Cannon C."/>
            <person name="Castanera R."/>
            <person name="Culley D."/>
            <person name="Daum C."/>
            <person name="Ezra D."/>
            <person name="Gonzalez J."/>
            <person name="Henrissat B."/>
            <person name="Kuo A."/>
            <person name="Liang C."/>
            <person name="Lipzen A."/>
            <person name="Lutzoni F."/>
            <person name="Magnuson J."/>
            <person name="Mondo S."/>
            <person name="Nolan M."/>
            <person name="Ohm R."/>
            <person name="Pangilinan J."/>
            <person name="Park H.-J."/>
            <person name="Ramirez L."/>
            <person name="Alfaro M."/>
            <person name="Sun H."/>
            <person name="Tritt A."/>
            <person name="Yoshinaga Y."/>
            <person name="Zwiers L.-H."/>
            <person name="Turgeon B."/>
            <person name="Goodwin S."/>
            <person name="Spatafora J."/>
            <person name="Crous P."/>
            <person name="Grigoriev I."/>
        </authorList>
    </citation>
    <scope>NUCLEOTIDE SEQUENCE</scope>
    <source>
        <strain evidence="8">CBS 109.77</strain>
    </source>
</reference>
<feature type="transmembrane region" description="Helical" evidence="6">
    <location>
        <begin position="46"/>
        <end position="67"/>
    </location>
</feature>
<feature type="transmembrane region" description="Helical" evidence="6">
    <location>
        <begin position="12"/>
        <end position="34"/>
    </location>
</feature>
<feature type="non-terminal residue" evidence="8">
    <location>
        <position position="1"/>
    </location>
</feature>
<feature type="transmembrane region" description="Helical" evidence="6">
    <location>
        <begin position="122"/>
        <end position="143"/>
    </location>
</feature>
<dbReference type="EMBL" id="MU001861">
    <property type="protein sequence ID" value="KAF2795366.1"/>
    <property type="molecule type" value="Genomic_DNA"/>
</dbReference>
<dbReference type="PANTHER" id="PTHR33048">
    <property type="entry name" value="PTH11-LIKE INTEGRAL MEMBRANE PROTEIN (AFU_ORTHOLOGUE AFUA_5G11245)"/>
    <property type="match status" value="1"/>
</dbReference>
<evidence type="ECO:0000259" key="7">
    <source>
        <dbReference type="Pfam" id="PF20684"/>
    </source>
</evidence>
<feature type="transmembrane region" description="Helical" evidence="6">
    <location>
        <begin position="87"/>
        <end position="110"/>
    </location>
</feature>
<dbReference type="AlphaFoldDB" id="A0A6A6XFZ7"/>
<dbReference type="OrthoDB" id="4682787at2759"/>
<evidence type="ECO:0000256" key="1">
    <source>
        <dbReference type="ARBA" id="ARBA00004141"/>
    </source>
</evidence>
<evidence type="ECO:0000256" key="6">
    <source>
        <dbReference type="SAM" id="Phobius"/>
    </source>
</evidence>
<feature type="transmembrane region" description="Helical" evidence="6">
    <location>
        <begin position="206"/>
        <end position="226"/>
    </location>
</feature>
<protein>
    <recommendedName>
        <fullName evidence="7">Rhodopsin domain-containing protein</fullName>
    </recommendedName>
</protein>
<feature type="transmembrane region" description="Helical" evidence="6">
    <location>
        <begin position="172"/>
        <end position="194"/>
    </location>
</feature>
<name>A0A6A6XFZ7_9PLEO</name>
<keyword evidence="3 6" id="KW-1133">Transmembrane helix</keyword>
<dbReference type="InterPro" id="IPR052337">
    <property type="entry name" value="SAT4-like"/>
</dbReference>
<keyword evidence="4 6" id="KW-0472">Membrane</keyword>
<organism evidence="8 9">
    <name type="scientific">Melanomma pulvis-pyrius CBS 109.77</name>
    <dbReference type="NCBI Taxonomy" id="1314802"/>
    <lineage>
        <taxon>Eukaryota</taxon>
        <taxon>Fungi</taxon>
        <taxon>Dikarya</taxon>
        <taxon>Ascomycota</taxon>
        <taxon>Pezizomycotina</taxon>
        <taxon>Dothideomycetes</taxon>
        <taxon>Pleosporomycetidae</taxon>
        <taxon>Pleosporales</taxon>
        <taxon>Melanommataceae</taxon>
        <taxon>Melanomma</taxon>
    </lineage>
</organism>
<dbReference type="Proteomes" id="UP000799757">
    <property type="component" value="Unassembled WGS sequence"/>
</dbReference>
<keyword evidence="9" id="KW-1185">Reference proteome</keyword>
<evidence type="ECO:0000256" key="4">
    <source>
        <dbReference type="ARBA" id="ARBA00023136"/>
    </source>
</evidence>
<proteinExistence type="inferred from homology"/>
<comment type="subcellular location">
    <subcellularLocation>
        <location evidence="1">Membrane</location>
        <topology evidence="1">Multi-pass membrane protein</topology>
    </subcellularLocation>
</comment>
<evidence type="ECO:0000256" key="5">
    <source>
        <dbReference type="ARBA" id="ARBA00038359"/>
    </source>
</evidence>
<feature type="transmembrane region" description="Helical" evidence="6">
    <location>
        <begin position="246"/>
        <end position="266"/>
    </location>
</feature>
<dbReference type="InterPro" id="IPR049326">
    <property type="entry name" value="Rhodopsin_dom_fungi"/>
</dbReference>
<dbReference type="PANTHER" id="PTHR33048:SF96">
    <property type="entry name" value="INTEGRAL MEMBRANE PROTEIN"/>
    <property type="match status" value="1"/>
</dbReference>
<keyword evidence="2 6" id="KW-0812">Transmembrane</keyword>
<feature type="non-terminal residue" evidence="8">
    <location>
        <position position="284"/>
    </location>
</feature>
<evidence type="ECO:0000256" key="2">
    <source>
        <dbReference type="ARBA" id="ARBA00022692"/>
    </source>
</evidence>